<dbReference type="EMBL" id="CP000934">
    <property type="protein sequence ID" value="ACE86372.1"/>
    <property type="molecule type" value="Genomic_DNA"/>
</dbReference>
<dbReference type="InterPro" id="IPR002575">
    <property type="entry name" value="Aminoglycoside_PTrfase"/>
</dbReference>
<proteinExistence type="predicted"/>
<dbReference type="Gene3D" id="3.30.200.20">
    <property type="entry name" value="Phosphorylase Kinase, domain 1"/>
    <property type="match status" value="1"/>
</dbReference>
<accession>B3PKV0</accession>
<sequence length="354" mass="40519">MSGDNRKLALANWITQVEPGHPQPPLLHPLGSDAGFRRYFRYTAKQPLLAVDAPPATEDTHQFVALAEYLRQQGLVTPQIVAVDASQGFLLVEDFGDQLLSRALTPDNADWLYALAMSNLQQLQDSPDQPGLIPRYDRALLRRELEIFIDWFATALLGYSPDAAERQLLNQLFNRLEENALEQPQVLVHRDYHSRNLILRDNGSLGIIDFQGALWGALTYDLASLLKDCYKRWPQETVKRWALAYYLELSQADKLVGVDSRQFLRWFDWMGLQRHIKVLGIFARLQLRDGKPGYLQDLPLVIRYTLETAGQYQELHPFADWFNTQLLPLARQQPWYSDYQTAGDDVPMANGLPA</sequence>
<dbReference type="SUPFAM" id="SSF56112">
    <property type="entry name" value="Protein kinase-like (PK-like)"/>
    <property type="match status" value="1"/>
</dbReference>
<dbReference type="Gene3D" id="3.90.1200.10">
    <property type="match status" value="1"/>
</dbReference>
<evidence type="ECO:0000313" key="3">
    <source>
        <dbReference type="Proteomes" id="UP000001036"/>
    </source>
</evidence>
<evidence type="ECO:0000259" key="1">
    <source>
        <dbReference type="Pfam" id="PF01636"/>
    </source>
</evidence>
<name>B3PKV0_CELJU</name>
<feature type="domain" description="Aminoglycoside phosphotransferase" evidence="1">
    <location>
        <begin position="28"/>
        <end position="245"/>
    </location>
</feature>
<protein>
    <recommendedName>
        <fullName evidence="1">Aminoglycoside phosphotransferase domain-containing protein</fullName>
    </recommendedName>
</protein>
<dbReference type="eggNOG" id="COG3178">
    <property type="taxonomic scope" value="Bacteria"/>
</dbReference>
<dbReference type="InterPro" id="IPR011009">
    <property type="entry name" value="Kinase-like_dom_sf"/>
</dbReference>
<dbReference type="OrthoDB" id="9809275at2"/>
<dbReference type="HOGENOM" id="CLU_021467_1_0_6"/>
<organism evidence="2 3">
    <name type="scientific">Cellvibrio japonicus (strain Ueda107)</name>
    <name type="common">Pseudomonas fluorescens subsp. cellulosa</name>
    <dbReference type="NCBI Taxonomy" id="498211"/>
    <lineage>
        <taxon>Bacteria</taxon>
        <taxon>Pseudomonadati</taxon>
        <taxon>Pseudomonadota</taxon>
        <taxon>Gammaproteobacteria</taxon>
        <taxon>Cellvibrionales</taxon>
        <taxon>Cellvibrionaceae</taxon>
        <taxon>Cellvibrio</taxon>
    </lineage>
</organism>
<gene>
    <name evidence="2" type="ordered locus">CJA_0857</name>
</gene>
<dbReference type="AlphaFoldDB" id="B3PKV0"/>
<dbReference type="Proteomes" id="UP000001036">
    <property type="component" value="Chromosome"/>
</dbReference>
<dbReference type="KEGG" id="cja:CJA_0857"/>
<dbReference type="RefSeq" id="WP_012486518.1">
    <property type="nucleotide sequence ID" value="NC_010995.1"/>
</dbReference>
<dbReference type="Pfam" id="PF01636">
    <property type="entry name" value="APH"/>
    <property type="match status" value="1"/>
</dbReference>
<reference evidence="2 3" key="1">
    <citation type="journal article" date="2008" name="J. Bacteriol.">
        <title>Insights into plant cell wall degradation from the genome sequence of the soil bacterium Cellvibrio japonicus.</title>
        <authorList>
            <person name="Deboy R.T."/>
            <person name="Mongodin E.F."/>
            <person name="Fouts D.E."/>
            <person name="Tailford L.E."/>
            <person name="Khouri H."/>
            <person name="Emerson J.B."/>
            <person name="Mohamoud Y."/>
            <person name="Watkins K."/>
            <person name="Henrissat B."/>
            <person name="Gilbert H.J."/>
            <person name="Nelson K.E."/>
        </authorList>
    </citation>
    <scope>NUCLEOTIDE SEQUENCE [LARGE SCALE GENOMIC DNA]</scope>
    <source>
        <strain evidence="2 3">Ueda107</strain>
    </source>
</reference>
<keyword evidence="3" id="KW-1185">Reference proteome</keyword>
<dbReference type="STRING" id="498211.CJA_0857"/>
<evidence type="ECO:0000313" key="2">
    <source>
        <dbReference type="EMBL" id="ACE86372.1"/>
    </source>
</evidence>